<organism evidence="3 4">
    <name type="scientific">Ramlibacter ginsenosidimutans</name>
    <dbReference type="NCBI Taxonomy" id="502333"/>
    <lineage>
        <taxon>Bacteria</taxon>
        <taxon>Pseudomonadati</taxon>
        <taxon>Pseudomonadota</taxon>
        <taxon>Betaproteobacteria</taxon>
        <taxon>Burkholderiales</taxon>
        <taxon>Comamonadaceae</taxon>
        <taxon>Ramlibacter</taxon>
    </lineage>
</organism>
<evidence type="ECO:0000313" key="4">
    <source>
        <dbReference type="Proteomes" id="UP000630528"/>
    </source>
</evidence>
<protein>
    <recommendedName>
        <fullName evidence="5">Cell envelope biogenesis protein TolA</fullName>
    </recommendedName>
</protein>
<feature type="region of interest" description="Disordered" evidence="1">
    <location>
        <begin position="76"/>
        <end position="148"/>
    </location>
</feature>
<feature type="chain" id="PRO_5037910733" description="Cell envelope biogenesis protein TolA" evidence="2">
    <location>
        <begin position="22"/>
        <end position="148"/>
    </location>
</feature>
<dbReference type="EMBL" id="JAEPWM010000004">
    <property type="protein sequence ID" value="MBK6007007.1"/>
    <property type="molecule type" value="Genomic_DNA"/>
</dbReference>
<sequence>MNKLSSLAIAVAFGFAGHAFAADNTGMSKDAYKEAKDKIEAQYKSDKAACDPMKGNAKDVCKAEAKGKEKVAKAELEAQYKPSSHNEEKAKMAKADADYDVAKEKCEDQKGSAKSACKKDAKTAHDSAKSQAKADAKAAAPADKDKKS</sequence>
<gene>
    <name evidence="3" type="ORF">JJB11_12975</name>
</gene>
<comment type="caution">
    <text evidence="3">The sequence shown here is derived from an EMBL/GenBank/DDBJ whole genome shotgun (WGS) entry which is preliminary data.</text>
</comment>
<evidence type="ECO:0000256" key="2">
    <source>
        <dbReference type="SAM" id="SignalP"/>
    </source>
</evidence>
<evidence type="ECO:0000256" key="1">
    <source>
        <dbReference type="SAM" id="MobiDB-lite"/>
    </source>
</evidence>
<keyword evidence="4" id="KW-1185">Reference proteome</keyword>
<accession>A0A934WNA2</accession>
<dbReference type="RefSeq" id="WP_201171542.1">
    <property type="nucleotide sequence ID" value="NZ_JAEPWM010000004.1"/>
</dbReference>
<feature type="signal peptide" evidence="2">
    <location>
        <begin position="1"/>
        <end position="21"/>
    </location>
</feature>
<evidence type="ECO:0000313" key="3">
    <source>
        <dbReference type="EMBL" id="MBK6007007.1"/>
    </source>
</evidence>
<reference evidence="3" key="2">
    <citation type="submission" date="2021-01" db="EMBL/GenBank/DDBJ databases">
        <authorList>
            <person name="Kang M."/>
        </authorList>
    </citation>
    <scope>NUCLEOTIDE SEQUENCE</scope>
    <source>
        <strain evidence="3">KACC 17527</strain>
    </source>
</reference>
<evidence type="ECO:0008006" key="5">
    <source>
        <dbReference type="Google" id="ProtNLM"/>
    </source>
</evidence>
<reference evidence="3" key="1">
    <citation type="journal article" date="2012" name="J. Microbiol. Biotechnol.">
        <title>Ramlibacter ginsenosidimutans sp. nov., with ginsenoside-converting activity.</title>
        <authorList>
            <person name="Wang L."/>
            <person name="An D.S."/>
            <person name="Kim S.G."/>
            <person name="Jin F.X."/>
            <person name="Kim S.C."/>
            <person name="Lee S.T."/>
            <person name="Im W.T."/>
        </authorList>
    </citation>
    <scope>NUCLEOTIDE SEQUENCE</scope>
    <source>
        <strain evidence="3">KACC 17527</strain>
    </source>
</reference>
<name>A0A934WNA2_9BURK</name>
<dbReference type="AlphaFoldDB" id="A0A934WNA2"/>
<dbReference type="Proteomes" id="UP000630528">
    <property type="component" value="Unassembled WGS sequence"/>
</dbReference>
<proteinExistence type="predicted"/>
<keyword evidence="2" id="KW-0732">Signal</keyword>